<feature type="region of interest" description="Disordered" evidence="2">
    <location>
        <begin position="523"/>
        <end position="570"/>
    </location>
</feature>
<feature type="compositionally biased region" description="Low complexity" evidence="2">
    <location>
        <begin position="748"/>
        <end position="762"/>
    </location>
</feature>
<reference evidence="3" key="1">
    <citation type="submission" date="2021-05" db="EMBL/GenBank/DDBJ databases">
        <title>The genome of the haptophyte Pavlova lutheri (Diacronema luteri, Pavlovales) - a model for lipid biosynthesis in eukaryotic algae.</title>
        <authorList>
            <person name="Hulatt C.J."/>
            <person name="Posewitz M.C."/>
        </authorList>
    </citation>
    <scope>NUCLEOTIDE SEQUENCE</scope>
    <source>
        <strain evidence="3">NIVA-4/92</strain>
    </source>
</reference>
<evidence type="ECO:0000313" key="3">
    <source>
        <dbReference type="EMBL" id="KAG8467986.1"/>
    </source>
</evidence>
<dbReference type="EMBL" id="JAGTXO010000005">
    <property type="protein sequence ID" value="KAG8467986.1"/>
    <property type="molecule type" value="Genomic_DNA"/>
</dbReference>
<sequence length="1330" mass="138429">MLVLLVDGSREQWDAGRTPDEVMLAALTLLDFFAASARAVAEDDDDAFLWSASVYGGYADDGHAAAARAVPASMGAICAAGLAELHASIKAAHAGYALGERGGWRHLPEACTIALGHAAWNDVRLHDSERTSGREGAIVVVAPALLGPNEDLGPSSHRLDALVTSAHGKGIRVHWVDSSARASPASPAPPERLALAARTAQIIEDGTGAAFPLDRLLLGSHAPLPLDLVLAGALHPPPRAAPARSQPQLAAPRTLVELATLSVDDTLLCAVEVVHMGNDPHPLGALRLVGCASARALPSQLAIGARPHADDQRVVRAALHGAGAACSTMEAARTVRTDEDELETLVWPALLHALAADGLGAIVEACAPERAQAEAAGPGTLLLLLPLTLLAATLQPISAQRAQIFARFGGTNESTAKWPNAPAAPVDCVSAQPRAGARDEERGVLAERASALVQQLVELDRYAWMGPALDMGECSVAADDTLQPKLHGPAGCTRGAGVETLGELARILRPVPWCRALAALGRRSRNTAQRRREPREQPPRTAVVARAAPPDQRAIGDGGMRAQSDGADTRRALADAEAAELRDRMEARLASRQRERAERATRADHPAASAAAPPAPAQQRPGAPSVAQAIDAQPGAPAPPAVPSDALATSGTLVLAPTGEPSSAPSLARAQAHLPLGVRTNLELLSRATSADDALFAFRAACVDAHGLLECSGWAELVSALSDQLLPKALFVLARLPPPAPHPPPATPSKSGSVPSSARPSSGTRTLRSRSPAPAPAAAAAPSRHAPSAAVDVASCAPTASPQPTRVARRRESRASPGGDARAVSPSARARAAMAVVADEHAAAPSTMAASPTTRALDALDADITANLLREPSDMLRQYATTDAGDGAERAKRREYQLQVALRLEIASARAAVAARAAHVSSPHAAAECSERRSPRRVARGACSGAERLSRAEPLSKAARKAVSKMLYTLAAVDDLDSPELKPFATALRDRYAPTLPQWVRSELAELINDDGGDDDGGEQRPLGVQLTGAPDGERGAHAQLDGAPCYALVLRDDRLLPCAAVARPDAAIPDGVNACSPPRATANMPPPDGARGLAVGHEWAALPAPIEGIRAYPARAAAALARAPVLSRPTPARQREQLERRQRPGLVTHRHLVKKEQRRERAQQAERARRLHGRELGRQIGQLHAIPARRPAVQPAPAPGSRKRARLQLEDDGDGERALVHFTRRTRLFDGIAHGDVASDVGGSAATGARASEAAALRVVRALPDGRGASLDERVAHVLVKETPASARLALGPSPASRPGAAVRARGLFTTRPGAPGTSVAETPSGARA</sequence>
<evidence type="ECO:0000256" key="1">
    <source>
        <dbReference type="ARBA" id="ARBA00022581"/>
    </source>
</evidence>
<gene>
    <name evidence="3" type="ORF">KFE25_007038</name>
</gene>
<evidence type="ECO:0000256" key="2">
    <source>
        <dbReference type="SAM" id="MobiDB-lite"/>
    </source>
</evidence>
<name>A0A8J5XS54_DIALT</name>
<keyword evidence="1" id="KW-0945">Host-virus interaction</keyword>
<feature type="compositionally biased region" description="Basic and acidic residues" evidence="2">
    <location>
        <begin position="1134"/>
        <end position="1143"/>
    </location>
</feature>
<dbReference type="PANTHER" id="PTHR13037:SF24">
    <property type="entry name" value="POLYCOMB PROTEIN PCL-RELATED"/>
    <property type="match status" value="1"/>
</dbReference>
<protein>
    <submittedName>
        <fullName evidence="3">Uncharacterized protein</fullName>
    </submittedName>
</protein>
<feature type="region of interest" description="Disordered" evidence="2">
    <location>
        <begin position="920"/>
        <end position="955"/>
    </location>
</feature>
<feature type="compositionally biased region" description="Basic and acidic residues" evidence="2">
    <location>
        <begin position="590"/>
        <end position="605"/>
    </location>
</feature>
<feature type="region of interest" description="Disordered" evidence="2">
    <location>
        <begin position="1130"/>
        <end position="1212"/>
    </location>
</feature>
<feature type="compositionally biased region" description="Low complexity" evidence="2">
    <location>
        <begin position="1186"/>
        <end position="1196"/>
    </location>
</feature>
<evidence type="ECO:0000313" key="4">
    <source>
        <dbReference type="Proteomes" id="UP000751190"/>
    </source>
</evidence>
<feature type="compositionally biased region" description="Low complexity" evidence="2">
    <location>
        <begin position="606"/>
        <end position="635"/>
    </location>
</feature>
<accession>A0A8J5XS54</accession>
<dbReference type="Proteomes" id="UP000751190">
    <property type="component" value="Unassembled WGS sequence"/>
</dbReference>
<feature type="region of interest" description="Disordered" evidence="2">
    <location>
        <begin position="1309"/>
        <end position="1330"/>
    </location>
</feature>
<feature type="compositionally biased region" description="Basic and acidic residues" evidence="2">
    <location>
        <begin position="1155"/>
        <end position="1178"/>
    </location>
</feature>
<dbReference type="PANTHER" id="PTHR13037">
    <property type="entry name" value="FORMIN"/>
    <property type="match status" value="1"/>
</dbReference>
<feature type="region of interest" description="Disordered" evidence="2">
    <location>
        <begin position="740"/>
        <end position="827"/>
    </location>
</feature>
<proteinExistence type="predicted"/>
<feature type="region of interest" description="Disordered" evidence="2">
    <location>
        <begin position="590"/>
        <end position="645"/>
    </location>
</feature>
<feature type="region of interest" description="Disordered" evidence="2">
    <location>
        <begin position="1009"/>
        <end position="1036"/>
    </location>
</feature>
<feature type="compositionally biased region" description="Low complexity" evidence="2">
    <location>
        <begin position="769"/>
        <end position="790"/>
    </location>
</feature>
<comment type="caution">
    <text evidence="3">The sequence shown here is derived from an EMBL/GenBank/DDBJ whole genome shotgun (WGS) entry which is preliminary data.</text>
</comment>
<keyword evidence="4" id="KW-1185">Reference proteome</keyword>
<organism evidence="3 4">
    <name type="scientific">Diacronema lutheri</name>
    <name type="common">Unicellular marine alga</name>
    <name type="synonym">Monochrysis lutheri</name>
    <dbReference type="NCBI Taxonomy" id="2081491"/>
    <lineage>
        <taxon>Eukaryota</taxon>
        <taxon>Haptista</taxon>
        <taxon>Haptophyta</taxon>
        <taxon>Pavlovophyceae</taxon>
        <taxon>Pavlovales</taxon>
        <taxon>Pavlovaceae</taxon>
        <taxon>Diacronema</taxon>
    </lineage>
</organism>
<feature type="compositionally biased region" description="Low complexity" evidence="2">
    <location>
        <begin position="539"/>
        <end position="550"/>
    </location>
</feature>